<feature type="compositionally biased region" description="Low complexity" evidence="1">
    <location>
        <begin position="426"/>
        <end position="454"/>
    </location>
</feature>
<feature type="region of interest" description="Disordered" evidence="1">
    <location>
        <begin position="410"/>
        <end position="463"/>
    </location>
</feature>
<dbReference type="PANTHER" id="PTHR47331">
    <property type="entry name" value="PHD-TYPE DOMAIN-CONTAINING PROTEIN"/>
    <property type="match status" value="1"/>
</dbReference>
<dbReference type="InterPro" id="IPR008042">
    <property type="entry name" value="Retrotrans_Pao"/>
</dbReference>
<reference evidence="4" key="1">
    <citation type="journal article" date="2015" name="Proc. Natl. Acad. Sci. U.S.A.">
        <title>Genome sequence of the Asian Tiger mosquito, Aedes albopictus, reveals insights into its biology, genetics, and evolution.</title>
        <authorList>
            <person name="Chen X.G."/>
            <person name="Jiang X."/>
            <person name="Gu J."/>
            <person name="Xu M."/>
            <person name="Wu Y."/>
            <person name="Deng Y."/>
            <person name="Zhang C."/>
            <person name="Bonizzoni M."/>
            <person name="Dermauw W."/>
            <person name="Vontas J."/>
            <person name="Armbruster P."/>
            <person name="Huang X."/>
            <person name="Yang Y."/>
            <person name="Zhang H."/>
            <person name="He W."/>
            <person name="Peng H."/>
            <person name="Liu Y."/>
            <person name="Wu K."/>
            <person name="Chen J."/>
            <person name="Lirakis M."/>
            <person name="Topalis P."/>
            <person name="Van Leeuwen T."/>
            <person name="Hall A.B."/>
            <person name="Jiang X."/>
            <person name="Thorpe C."/>
            <person name="Mueller R.L."/>
            <person name="Sun C."/>
            <person name="Waterhouse R.M."/>
            <person name="Yan G."/>
            <person name="Tu Z.J."/>
            <person name="Fang X."/>
            <person name="James A.A."/>
        </authorList>
    </citation>
    <scope>NUCLEOTIDE SEQUENCE [LARGE SCALE GENOMIC DNA]</scope>
    <source>
        <strain evidence="4">Foshan</strain>
    </source>
</reference>
<dbReference type="Gene3D" id="3.30.70.270">
    <property type="match status" value="1"/>
</dbReference>
<dbReference type="RefSeq" id="XP_062715814.1">
    <property type="nucleotide sequence ID" value="XM_062859830.1"/>
</dbReference>
<dbReference type="InterPro" id="IPR001584">
    <property type="entry name" value="Integrase_cat-core"/>
</dbReference>
<evidence type="ECO:0000313" key="3">
    <source>
        <dbReference type="EnsemblMetazoa" id="AALFPA23_006641.P8679"/>
    </source>
</evidence>
<dbReference type="SUPFAM" id="SSF56672">
    <property type="entry name" value="DNA/RNA polymerases"/>
    <property type="match status" value="1"/>
</dbReference>
<dbReference type="Gene3D" id="3.30.420.10">
    <property type="entry name" value="Ribonuclease H-like superfamily/Ribonuclease H"/>
    <property type="match status" value="1"/>
</dbReference>
<proteinExistence type="predicted"/>
<dbReference type="InterPro" id="IPR040676">
    <property type="entry name" value="DUF5641"/>
</dbReference>
<feature type="region of interest" description="Disordered" evidence="1">
    <location>
        <begin position="308"/>
        <end position="344"/>
    </location>
</feature>
<dbReference type="SUPFAM" id="SSF53098">
    <property type="entry name" value="Ribonuclease H-like"/>
    <property type="match status" value="1"/>
</dbReference>
<reference evidence="3" key="2">
    <citation type="submission" date="2025-05" db="UniProtKB">
        <authorList>
            <consortium name="EnsemblMetazoa"/>
        </authorList>
    </citation>
    <scope>IDENTIFICATION</scope>
    <source>
        <strain evidence="3">Foshan</strain>
    </source>
</reference>
<dbReference type="Pfam" id="PF03564">
    <property type="entry name" value="DUF1759"/>
    <property type="match status" value="1"/>
</dbReference>
<keyword evidence="4" id="KW-1185">Reference proteome</keyword>
<dbReference type="PANTHER" id="PTHR47331:SF1">
    <property type="entry name" value="GAG-LIKE PROTEIN"/>
    <property type="match status" value="1"/>
</dbReference>
<sequence>MASLRELCKIERGYMDSMANVEAFVANFNAPRDTVRIASRLEHLETLFKEFRNNRAKIETRQEQDLKLSAGEDKEGEELKKDVEAGNRKTRLDFEDRYFDAKDFLTSHRGNPTAVASSAPPGQIPNSRIHLPVFKIPSFDGCVKDWLSFRDAFQSMIGKDASLSPVDKFHYLLSVLTKEARTLVESIEVTAANFDVAWQMLEQRFENKKIIARALMDSFLNAEPIKRESYDALVGLIDSYERNLLQLRKIGLKTDGWTHLLAPILYTRLDVDTQRHWERAHNSREAPKYEDLLQFLRDHLATLQPLASMKSRGSDSHQDHGKSTAKSKVGSTLTTTTTPKKVCPHCQKSSHSPFKCESFISMNPSQRLESVRKAGLCLNCLSSSHLVRACPSSACRACGQKHHTMLHLRPASNGQDHSQSQPTKPAIPQSQPAIAPLNNSSASQSQTVTTAPSAGPSTSRPVALPATATADSSVILLSTAVVKIADYNGNVQFARALLDCCSERNLMSEHLAQKLDLRRQNDPLSLQGVGPSAAVSRQSTTAIVRSRCTDFAVDLKFHILSEFKPILPSNRLSVASWKIHPSVQLADPRFFEPNRIDAIIGAEVYYRLLLEGFVDLGPELPQLKETVFGWIVSGKVNTVDSSLSATTLVCSNAELKNQLARFWEVESCNTNETFSTEERKCETHFAATTIRNSTGRFVVSLPKKPDVLDRLGDSRSIATRRFLSLERRLQANPSLLEAYTDFIQEYVHLGHMAPIDTSAEIVIPGQKSYYMPHHCIVRPESVTTKLRVVFDASCPTDTGVSLNDALMVGPVVQDDLYSIILRFRLPRFVIVADLQKMYRQVLVSPSDRPLQRILFRSSPSEPLQTFELLTVTYGTAAAPYLATRCLQQLASDGESTHPKAAEVVSKDFYIDDLLTGVASEEEGVELCRELIDLLQSAGFKLHKWASNSSAILQHIPAEFREDRSLVELDSSSSPVKTLGLLWQPDKDVFRFKIPTWTQDAAITKRLVLSEAARLFDPLGLLGLVVLRSKLFMQELWKAKVSWDNPLNDRQQQFWKSFRNDLDILDEFTVPRWAASCNDTVYVELHGFSDASERAYGACIYLRTVSSSGIVSVHLLTAKSKVAPTGTEKFGSTIRLPRLELCGALLLSHLFEKVETSLRIQARPFFWTDSTIVVHWLSASPSRWKTFVSNRVAEIQQITAAGSWRHVPGIDNPADVISRGMSATELVDHMLWWQGPQWLQQPNWFWPALVKTSDDHFSSEQLQDKPTVSLPTVVQSTIFTLKSSLSSLVRLVAYIQRFCYNSKIHNVSSRRSGALTTAELDEALCSLAKLAQQESFPEDLHSIRTTGQVKSTSKLKTLSPVLVNGILRTRGRLNNAAVPYAQKQPIILDNKHPFTLLVVRHYHLRQLHAGPTLLIASVRAKFWPLRLRDIVRKVTHECVTCFRNRPSFAEQIMADLPQVRVSPALPFLNAGVDFCGPFYLRPPTRKAAPVKSFVAVFVCLSTKAVHLELVGNLSTDSFIASLKRFAVRRGVPQTIYCDNATNFVGARRILNEFLNLFRTQQNRLDIERQCSAEGIQFSFIPPRSPHFGGIWEAAVKSLKTHLRRTLANAMVTPEQFHTVLTQTEALLNSRPLTQLSNSPEDLDVLTPGHFLVHRPLTAIPEPSYEEVPCNRLSQWQMTQEFVRRLWKRWSTEYLSGLQQRTRWTHERNNIRVGTMVLVRDDNLPPQKWHFGRVIETFPGNDGLIRVVNIRTKDGIFKRAITRVCVLPIPDNLPEDPEAASFQ</sequence>
<dbReference type="EnsemblMetazoa" id="AALFPA23_006641.R8679">
    <property type="protein sequence ID" value="AALFPA23_006641.P8679"/>
    <property type="gene ID" value="AALFPA23_006641"/>
</dbReference>
<evidence type="ECO:0000313" key="4">
    <source>
        <dbReference type="Proteomes" id="UP000069940"/>
    </source>
</evidence>
<organism evidence="3 4">
    <name type="scientific">Aedes albopictus</name>
    <name type="common">Asian tiger mosquito</name>
    <name type="synonym">Stegomyia albopicta</name>
    <dbReference type="NCBI Taxonomy" id="7160"/>
    <lineage>
        <taxon>Eukaryota</taxon>
        <taxon>Metazoa</taxon>
        <taxon>Ecdysozoa</taxon>
        <taxon>Arthropoda</taxon>
        <taxon>Hexapoda</taxon>
        <taxon>Insecta</taxon>
        <taxon>Pterygota</taxon>
        <taxon>Neoptera</taxon>
        <taxon>Endopterygota</taxon>
        <taxon>Diptera</taxon>
        <taxon>Nematocera</taxon>
        <taxon>Culicoidea</taxon>
        <taxon>Culicidae</taxon>
        <taxon>Culicinae</taxon>
        <taxon>Aedini</taxon>
        <taxon>Aedes</taxon>
        <taxon>Stegomyia</taxon>
    </lineage>
</organism>
<feature type="compositionally biased region" description="Basic and acidic residues" evidence="1">
    <location>
        <begin position="312"/>
        <end position="322"/>
    </location>
</feature>
<dbReference type="Proteomes" id="UP000069940">
    <property type="component" value="Unassembled WGS sequence"/>
</dbReference>
<dbReference type="InterPro" id="IPR041588">
    <property type="entry name" value="Integrase_H2C2"/>
</dbReference>
<dbReference type="Pfam" id="PF17921">
    <property type="entry name" value="Integrase_H2C2"/>
    <property type="match status" value="1"/>
</dbReference>
<dbReference type="Gene3D" id="3.10.10.10">
    <property type="entry name" value="HIV Type 1 Reverse Transcriptase, subunit A, domain 1"/>
    <property type="match status" value="1"/>
</dbReference>
<dbReference type="InterPro" id="IPR043128">
    <property type="entry name" value="Rev_trsase/Diguanyl_cyclase"/>
</dbReference>
<evidence type="ECO:0000256" key="1">
    <source>
        <dbReference type="SAM" id="MobiDB-lite"/>
    </source>
</evidence>
<protein>
    <recommendedName>
        <fullName evidence="2">Integrase catalytic domain-containing protein</fullName>
    </recommendedName>
</protein>
<accession>A0ABM1Y807</accession>
<dbReference type="InterPro" id="IPR043502">
    <property type="entry name" value="DNA/RNA_pol_sf"/>
</dbReference>
<feature type="compositionally biased region" description="Polar residues" evidence="1">
    <location>
        <begin position="412"/>
        <end position="423"/>
    </location>
</feature>
<dbReference type="Pfam" id="PF05380">
    <property type="entry name" value="Peptidase_A17"/>
    <property type="match status" value="1"/>
</dbReference>
<dbReference type="InterPro" id="IPR036397">
    <property type="entry name" value="RNaseH_sf"/>
</dbReference>
<dbReference type="Pfam" id="PF18701">
    <property type="entry name" value="DUF5641"/>
    <property type="match status" value="1"/>
</dbReference>
<dbReference type="InterPro" id="IPR012337">
    <property type="entry name" value="RNaseH-like_sf"/>
</dbReference>
<dbReference type="CDD" id="cd01644">
    <property type="entry name" value="RT_pepA17"/>
    <property type="match status" value="1"/>
</dbReference>
<name>A0ABM1Y807_AEDAL</name>
<feature type="domain" description="Integrase catalytic" evidence="2">
    <location>
        <begin position="1461"/>
        <end position="1654"/>
    </location>
</feature>
<dbReference type="InterPro" id="IPR005312">
    <property type="entry name" value="DUF1759"/>
</dbReference>
<dbReference type="GeneID" id="134291711"/>
<evidence type="ECO:0000259" key="2">
    <source>
        <dbReference type="PROSITE" id="PS50994"/>
    </source>
</evidence>
<dbReference type="PROSITE" id="PS50994">
    <property type="entry name" value="INTEGRASE"/>
    <property type="match status" value="1"/>
</dbReference>